<keyword evidence="6" id="KW-0442">Lipid degradation</keyword>
<dbReference type="InterPro" id="IPR036514">
    <property type="entry name" value="SGNH_hydro_sf"/>
</dbReference>
<evidence type="ECO:0008006" key="11">
    <source>
        <dbReference type="Google" id="ProtNLM"/>
    </source>
</evidence>
<gene>
    <name evidence="9" type="ORF">LITE_LOCUS40387</name>
</gene>
<sequence>MGSSRSDSQSSSLISSLFSIVGLLAGAAVVADGSREPEVPCYFIFGDSLFDPGNNNNLNTTMKANYPPYGVDFPSGVATGRYSNGRTTADIIGELLGFESFIPPFASAPNNSEILVGVNYASGSAGLLLETGKFMGENIDLSQQLKNHEQTVSRIGKILGSKKAADDHLAQCLYICNMGNNDYIANYLQPQVSNFSKRYNPDQFAAFLVEQYSHELVRMHVMGARKVGVTGVNLIGCTPAAIAMYGDKDLLCVDSMNKLVVPFNERLKAIIDKLNVRFTDAKFVYLDSVTAGGIAGQDVFVSAFPIKSTACCKVSLATGMCIPNVEPCKTRRAHAFWDAFHPSEAASRLIAPFYLRALKKIL</sequence>
<dbReference type="SUPFAM" id="SSF52266">
    <property type="entry name" value="SGNH hydrolase"/>
    <property type="match status" value="1"/>
</dbReference>
<feature type="chain" id="PRO_5043953671" description="GDSL esterase/lipase" evidence="8">
    <location>
        <begin position="34"/>
        <end position="362"/>
    </location>
</feature>
<dbReference type="AlphaFoldDB" id="A0AAV0PY59"/>
<comment type="caution">
    <text evidence="9">The sequence shown here is derived from an EMBL/GenBank/DDBJ whole genome shotgun (WGS) entry which is preliminary data.</text>
</comment>
<dbReference type="GO" id="GO:0005576">
    <property type="term" value="C:extracellular region"/>
    <property type="evidence" value="ECO:0007669"/>
    <property type="project" value="UniProtKB-SubCell"/>
</dbReference>
<evidence type="ECO:0000256" key="7">
    <source>
        <dbReference type="ARBA" id="ARBA00023098"/>
    </source>
</evidence>
<reference evidence="9" key="1">
    <citation type="submission" date="2022-08" db="EMBL/GenBank/DDBJ databases">
        <authorList>
            <person name="Gutierrez-Valencia J."/>
        </authorList>
    </citation>
    <scope>NUCLEOTIDE SEQUENCE</scope>
</reference>
<dbReference type="InterPro" id="IPR051238">
    <property type="entry name" value="GDSL_esterase/lipase"/>
</dbReference>
<dbReference type="Proteomes" id="UP001154282">
    <property type="component" value="Unassembled WGS sequence"/>
</dbReference>
<name>A0AAV0PY59_9ROSI</name>
<feature type="signal peptide" evidence="8">
    <location>
        <begin position="1"/>
        <end position="33"/>
    </location>
</feature>
<dbReference type="CDD" id="cd01837">
    <property type="entry name" value="SGNH_plant_lipase_like"/>
    <property type="match status" value="1"/>
</dbReference>
<evidence type="ECO:0000256" key="8">
    <source>
        <dbReference type="SAM" id="SignalP"/>
    </source>
</evidence>
<keyword evidence="5" id="KW-0378">Hydrolase</keyword>
<evidence type="ECO:0000313" key="10">
    <source>
        <dbReference type="Proteomes" id="UP001154282"/>
    </source>
</evidence>
<keyword evidence="4 8" id="KW-0732">Signal</keyword>
<evidence type="ECO:0000256" key="6">
    <source>
        <dbReference type="ARBA" id="ARBA00022963"/>
    </source>
</evidence>
<evidence type="ECO:0000256" key="4">
    <source>
        <dbReference type="ARBA" id="ARBA00022729"/>
    </source>
</evidence>
<dbReference type="GO" id="GO:0016042">
    <property type="term" value="P:lipid catabolic process"/>
    <property type="evidence" value="ECO:0007669"/>
    <property type="project" value="UniProtKB-KW"/>
</dbReference>
<dbReference type="InterPro" id="IPR001087">
    <property type="entry name" value="GDSL"/>
</dbReference>
<comment type="subcellular location">
    <subcellularLocation>
        <location evidence="1">Secreted</location>
    </subcellularLocation>
</comment>
<evidence type="ECO:0000256" key="5">
    <source>
        <dbReference type="ARBA" id="ARBA00022801"/>
    </source>
</evidence>
<dbReference type="Gene3D" id="3.40.50.1110">
    <property type="entry name" value="SGNH hydrolase"/>
    <property type="match status" value="1"/>
</dbReference>
<evidence type="ECO:0000256" key="3">
    <source>
        <dbReference type="ARBA" id="ARBA00022525"/>
    </source>
</evidence>
<dbReference type="PANTHER" id="PTHR45650:SF9">
    <property type="entry name" value="SGNH HYDROLASE-TYPE ESTERASE DOMAIN-CONTAINING PROTEIN"/>
    <property type="match status" value="1"/>
</dbReference>
<dbReference type="EMBL" id="CAMGYJ010000009">
    <property type="protein sequence ID" value="CAI0475362.1"/>
    <property type="molecule type" value="Genomic_DNA"/>
</dbReference>
<evidence type="ECO:0000256" key="1">
    <source>
        <dbReference type="ARBA" id="ARBA00004613"/>
    </source>
</evidence>
<dbReference type="PANTHER" id="PTHR45650">
    <property type="entry name" value="GDSL-LIKE LIPASE/ACYLHYDROLASE-RELATED"/>
    <property type="match status" value="1"/>
</dbReference>
<evidence type="ECO:0000256" key="2">
    <source>
        <dbReference type="ARBA" id="ARBA00008668"/>
    </source>
</evidence>
<comment type="similarity">
    <text evidence="2">Belongs to the 'GDSL' lipolytic enzyme family.</text>
</comment>
<keyword evidence="3" id="KW-0964">Secreted</keyword>
<dbReference type="InterPro" id="IPR035669">
    <property type="entry name" value="SGNH_plant_lipase-like"/>
</dbReference>
<proteinExistence type="inferred from homology"/>
<evidence type="ECO:0000313" key="9">
    <source>
        <dbReference type="EMBL" id="CAI0475362.1"/>
    </source>
</evidence>
<organism evidence="9 10">
    <name type="scientific">Linum tenue</name>
    <dbReference type="NCBI Taxonomy" id="586396"/>
    <lineage>
        <taxon>Eukaryota</taxon>
        <taxon>Viridiplantae</taxon>
        <taxon>Streptophyta</taxon>
        <taxon>Embryophyta</taxon>
        <taxon>Tracheophyta</taxon>
        <taxon>Spermatophyta</taxon>
        <taxon>Magnoliopsida</taxon>
        <taxon>eudicotyledons</taxon>
        <taxon>Gunneridae</taxon>
        <taxon>Pentapetalae</taxon>
        <taxon>rosids</taxon>
        <taxon>fabids</taxon>
        <taxon>Malpighiales</taxon>
        <taxon>Linaceae</taxon>
        <taxon>Linum</taxon>
    </lineage>
</organism>
<protein>
    <recommendedName>
        <fullName evidence="11">GDSL esterase/lipase</fullName>
    </recommendedName>
</protein>
<keyword evidence="10" id="KW-1185">Reference proteome</keyword>
<keyword evidence="7" id="KW-0443">Lipid metabolism</keyword>
<accession>A0AAV0PY59</accession>
<dbReference type="GO" id="GO:0016788">
    <property type="term" value="F:hydrolase activity, acting on ester bonds"/>
    <property type="evidence" value="ECO:0007669"/>
    <property type="project" value="InterPro"/>
</dbReference>
<dbReference type="Pfam" id="PF00657">
    <property type="entry name" value="Lipase_GDSL"/>
    <property type="match status" value="1"/>
</dbReference>